<protein>
    <submittedName>
        <fullName evidence="1">Uncharacterized protein</fullName>
    </submittedName>
</protein>
<reference evidence="1 2" key="1">
    <citation type="submission" date="2020-08" db="EMBL/GenBank/DDBJ databases">
        <title>Sequencing the genomes of 1000 actinobacteria strains.</title>
        <authorList>
            <person name="Klenk H.-P."/>
        </authorList>
    </citation>
    <scope>NUCLEOTIDE SEQUENCE [LARGE SCALE GENOMIC DNA]</scope>
    <source>
        <strain evidence="1 2">DSM 20419</strain>
    </source>
</reference>
<accession>A0A7W4UMM5</accession>
<dbReference type="Proteomes" id="UP000545286">
    <property type="component" value="Unassembled WGS sequence"/>
</dbReference>
<keyword evidence="2" id="KW-1185">Reference proteome</keyword>
<comment type="caution">
    <text evidence="1">The sequence shown here is derived from an EMBL/GenBank/DDBJ whole genome shotgun (WGS) entry which is preliminary data.</text>
</comment>
<dbReference type="AlphaFoldDB" id="A0A7W4UMM5"/>
<sequence>MTKAAEPRAAADQVAVFFTRDEIQALAKQGRPRDGFPSAEELALQQDAWKRILKAESVDRNAQAKVAGK</sequence>
<organism evidence="1 2">
    <name type="scientific">Pseudoclavibacter helvolus</name>
    <dbReference type="NCBI Taxonomy" id="255205"/>
    <lineage>
        <taxon>Bacteria</taxon>
        <taxon>Bacillati</taxon>
        <taxon>Actinomycetota</taxon>
        <taxon>Actinomycetes</taxon>
        <taxon>Micrococcales</taxon>
        <taxon>Microbacteriaceae</taxon>
        <taxon>Pseudoclavibacter</taxon>
    </lineage>
</organism>
<dbReference type="RefSeq" id="WP_183623281.1">
    <property type="nucleotide sequence ID" value="NZ_JACHWJ010000001.1"/>
</dbReference>
<gene>
    <name evidence="1" type="ORF">FHX72_000931</name>
</gene>
<evidence type="ECO:0000313" key="1">
    <source>
        <dbReference type="EMBL" id="MBB2956819.1"/>
    </source>
</evidence>
<evidence type="ECO:0000313" key="2">
    <source>
        <dbReference type="Proteomes" id="UP000545286"/>
    </source>
</evidence>
<proteinExistence type="predicted"/>
<name>A0A7W4UMM5_9MICO</name>
<dbReference type="EMBL" id="JACHWJ010000001">
    <property type="protein sequence ID" value="MBB2956819.1"/>
    <property type="molecule type" value="Genomic_DNA"/>
</dbReference>